<dbReference type="PROSITE" id="PS00518">
    <property type="entry name" value="ZF_RING_1"/>
    <property type="match status" value="1"/>
</dbReference>
<evidence type="ECO:0000256" key="7">
    <source>
        <dbReference type="ARBA" id="ARBA00022786"/>
    </source>
</evidence>
<dbReference type="GO" id="GO:0006511">
    <property type="term" value="P:ubiquitin-dependent protein catabolic process"/>
    <property type="evidence" value="ECO:0007669"/>
    <property type="project" value="UniProtKB-UniRule"/>
</dbReference>
<comment type="pathway">
    <text evidence="3 11">Protein modification; protein ubiquitination.</text>
</comment>
<dbReference type="GO" id="GO:0016567">
    <property type="term" value="P:protein ubiquitination"/>
    <property type="evidence" value="ECO:0007669"/>
    <property type="project" value="UniProtKB-UniPathway"/>
</dbReference>
<dbReference type="InterPro" id="IPR045103">
    <property type="entry name" value="RNF5/RNF185-like"/>
</dbReference>
<feature type="domain" description="RING-type" evidence="13">
    <location>
        <begin position="32"/>
        <end position="73"/>
    </location>
</feature>
<evidence type="ECO:0000313" key="15">
    <source>
        <dbReference type="Proteomes" id="UP000701853"/>
    </source>
</evidence>
<organism evidence="14 15">
    <name type="scientific">Gossypium anomalum</name>
    <dbReference type="NCBI Taxonomy" id="47600"/>
    <lineage>
        <taxon>Eukaryota</taxon>
        <taxon>Viridiplantae</taxon>
        <taxon>Streptophyta</taxon>
        <taxon>Embryophyta</taxon>
        <taxon>Tracheophyta</taxon>
        <taxon>Spermatophyta</taxon>
        <taxon>Magnoliopsida</taxon>
        <taxon>eudicotyledons</taxon>
        <taxon>Gunneridae</taxon>
        <taxon>Pentapetalae</taxon>
        <taxon>rosids</taxon>
        <taxon>malvids</taxon>
        <taxon>Malvales</taxon>
        <taxon>Malvaceae</taxon>
        <taxon>Malvoideae</taxon>
        <taxon>Gossypium</taxon>
    </lineage>
</organism>
<dbReference type="InterPro" id="IPR001841">
    <property type="entry name" value="Znf_RING"/>
</dbReference>
<keyword evidence="11" id="KW-0256">Endoplasmic reticulum</keyword>
<dbReference type="Proteomes" id="UP000701853">
    <property type="component" value="Chromosome 6"/>
</dbReference>
<dbReference type="InterPro" id="IPR018957">
    <property type="entry name" value="Znf_C3HC4_RING-type"/>
</dbReference>
<comment type="subcellular location">
    <subcellularLocation>
        <location evidence="2">Endomembrane system</location>
    </subcellularLocation>
    <subcellularLocation>
        <location evidence="11">Endoplasmic reticulum membrane</location>
        <topology evidence="11">Single-pass type IV membrane protein</topology>
    </subcellularLocation>
</comment>
<evidence type="ECO:0000256" key="12">
    <source>
        <dbReference type="SAM" id="MobiDB-lite"/>
    </source>
</evidence>
<evidence type="ECO:0000256" key="1">
    <source>
        <dbReference type="ARBA" id="ARBA00000900"/>
    </source>
</evidence>
<evidence type="ECO:0000256" key="3">
    <source>
        <dbReference type="ARBA" id="ARBA00004906"/>
    </source>
</evidence>
<keyword evidence="7 11" id="KW-0833">Ubl conjugation pathway</keyword>
<dbReference type="UniPathway" id="UPA00143"/>
<feature type="region of interest" description="Disordered" evidence="12">
    <location>
        <begin position="1"/>
        <end position="20"/>
    </location>
</feature>
<evidence type="ECO:0000256" key="2">
    <source>
        <dbReference type="ARBA" id="ARBA00004308"/>
    </source>
</evidence>
<dbReference type="PROSITE" id="PS50089">
    <property type="entry name" value="ZF_RING_2"/>
    <property type="match status" value="1"/>
</dbReference>
<name>A0A8J6D3D7_9ROSI</name>
<dbReference type="CDD" id="cd16745">
    <property type="entry name" value="RING-HC_AtRMA-like"/>
    <property type="match status" value="1"/>
</dbReference>
<dbReference type="OrthoDB" id="6270329at2759"/>
<proteinExistence type="predicted"/>
<sequence length="340" mass="37699">MASEFGESASHSPQNPSCSSNNGNGDAGNFECNICFELAQDPIVTLCGHLFCWPCLYKWLHIHSRSRECPICKALIEEEQLVPLYGRGKSSTDPRSKSIPGVNIPNRPAGQRPETAPPPEPNQFPQNGFGFMGGLGGFAPMATARFGNFTLSAAFGGLIPSLFNLQVHGFPDAAMFGHAAGFPYGFSNSYHGGHAHGYHHHHHHHHHHHRTAQGQQDHYLKMLFLFIIVSSASIRGLTSGSVDGTDYRMEFLQPRLLFRLLVLIMDCRQNPAISKSQPPPFVRPRLSCEKTCLIQFCSKLAMIKMIVLAVRFAFERRDLASHTLGGHVEFKVKHFEAWSG</sequence>
<feature type="region of interest" description="Disordered" evidence="12">
    <location>
        <begin position="86"/>
        <end position="124"/>
    </location>
</feature>
<dbReference type="SMART" id="SM00184">
    <property type="entry name" value="RING"/>
    <property type="match status" value="1"/>
</dbReference>
<gene>
    <name evidence="14" type="ORF">CXB51_015759</name>
</gene>
<dbReference type="GO" id="GO:0008270">
    <property type="term" value="F:zinc ion binding"/>
    <property type="evidence" value="ECO:0007669"/>
    <property type="project" value="UniProtKB-KW"/>
</dbReference>
<accession>A0A8J6D3D7</accession>
<dbReference type="EMBL" id="JAHUZN010000006">
    <property type="protein sequence ID" value="KAG8492065.1"/>
    <property type="molecule type" value="Genomic_DNA"/>
</dbReference>
<dbReference type="PANTHER" id="PTHR12313">
    <property type="entry name" value="E3 UBIQUITIN-PROTEIN LIGASE RNF5-RELATED"/>
    <property type="match status" value="1"/>
</dbReference>
<comment type="caution">
    <text evidence="14">The sequence shown here is derived from an EMBL/GenBank/DDBJ whole genome shotgun (WGS) entry which is preliminary data.</text>
</comment>
<dbReference type="GO" id="GO:0005789">
    <property type="term" value="C:endoplasmic reticulum membrane"/>
    <property type="evidence" value="ECO:0007669"/>
    <property type="project" value="UniProtKB-SubCell"/>
</dbReference>
<dbReference type="AlphaFoldDB" id="A0A8J6D3D7"/>
<keyword evidence="15" id="KW-1185">Reference proteome</keyword>
<dbReference type="EC" id="2.3.2.27" evidence="11"/>
<dbReference type="Pfam" id="PF00097">
    <property type="entry name" value="zf-C3HC4"/>
    <property type="match status" value="1"/>
</dbReference>
<evidence type="ECO:0000256" key="4">
    <source>
        <dbReference type="ARBA" id="ARBA00022679"/>
    </source>
</evidence>
<keyword evidence="6 10" id="KW-0863">Zinc-finger</keyword>
<evidence type="ECO:0000256" key="5">
    <source>
        <dbReference type="ARBA" id="ARBA00022723"/>
    </source>
</evidence>
<dbReference type="SUPFAM" id="SSF57850">
    <property type="entry name" value="RING/U-box"/>
    <property type="match status" value="1"/>
</dbReference>
<dbReference type="Gene3D" id="3.30.40.10">
    <property type="entry name" value="Zinc/RING finger domain, C3HC4 (zinc finger)"/>
    <property type="match status" value="1"/>
</dbReference>
<protein>
    <recommendedName>
        <fullName evidence="11">E3 ubiquitin-protein ligase RMA</fullName>
        <ecNumber evidence="11">2.3.2.27</ecNumber>
    </recommendedName>
    <alternativeName>
        <fullName evidence="11">Protein RING membrane-anchor</fullName>
    </alternativeName>
    <alternativeName>
        <fullName evidence="11">RING-type E3 ubiquitin transferase RMA</fullName>
    </alternativeName>
</protein>
<keyword evidence="9" id="KW-0472">Membrane</keyword>
<evidence type="ECO:0000256" key="9">
    <source>
        <dbReference type="ARBA" id="ARBA00023136"/>
    </source>
</evidence>
<dbReference type="InterPro" id="IPR017907">
    <property type="entry name" value="Znf_RING_CS"/>
</dbReference>
<keyword evidence="4 11" id="KW-0808">Transferase</keyword>
<evidence type="ECO:0000313" key="14">
    <source>
        <dbReference type="EMBL" id="KAG8492065.1"/>
    </source>
</evidence>
<reference evidence="14 15" key="1">
    <citation type="journal article" date="2021" name="bioRxiv">
        <title>The Gossypium anomalum genome as a resource for cotton improvement and evolutionary analysis of hybrid incompatibility.</title>
        <authorList>
            <person name="Grover C.E."/>
            <person name="Yuan D."/>
            <person name="Arick M.A."/>
            <person name="Miller E.R."/>
            <person name="Hu G."/>
            <person name="Peterson D.G."/>
            <person name="Wendel J.F."/>
            <person name="Udall J.A."/>
        </authorList>
    </citation>
    <scope>NUCLEOTIDE SEQUENCE [LARGE SCALE GENOMIC DNA]</scope>
    <source>
        <strain evidence="14">JFW-Udall</strain>
        <tissue evidence="14">Leaf</tissue>
    </source>
</reference>
<keyword evidence="8 11" id="KW-0862">Zinc</keyword>
<comment type="domain">
    <text evidence="11">The RING-type zinc finger domain is responsible for E3 ligase activity.</text>
</comment>
<evidence type="ECO:0000256" key="8">
    <source>
        <dbReference type="ARBA" id="ARBA00022833"/>
    </source>
</evidence>
<feature type="compositionally biased region" description="Polar residues" evidence="12">
    <location>
        <begin position="9"/>
        <end position="20"/>
    </location>
</feature>
<dbReference type="InterPro" id="IPR013083">
    <property type="entry name" value="Znf_RING/FYVE/PHD"/>
</dbReference>
<evidence type="ECO:0000256" key="6">
    <source>
        <dbReference type="ARBA" id="ARBA00022771"/>
    </source>
</evidence>
<evidence type="ECO:0000259" key="13">
    <source>
        <dbReference type="PROSITE" id="PS50089"/>
    </source>
</evidence>
<dbReference type="GO" id="GO:0061630">
    <property type="term" value="F:ubiquitin protein ligase activity"/>
    <property type="evidence" value="ECO:0007669"/>
    <property type="project" value="UniProtKB-UniRule"/>
</dbReference>
<comment type="function">
    <text evidence="11">E3 ubiquitin-protein ligase.</text>
</comment>
<keyword evidence="5 11" id="KW-0479">Metal-binding</keyword>
<evidence type="ECO:0000256" key="10">
    <source>
        <dbReference type="PROSITE-ProRule" id="PRU00175"/>
    </source>
</evidence>
<comment type="catalytic activity">
    <reaction evidence="1 11">
        <text>S-ubiquitinyl-[E2 ubiquitin-conjugating enzyme]-L-cysteine + [acceptor protein]-L-lysine = [E2 ubiquitin-conjugating enzyme]-L-cysteine + N(6)-ubiquitinyl-[acceptor protein]-L-lysine.</text>
        <dbReference type="EC" id="2.3.2.27"/>
    </reaction>
</comment>
<evidence type="ECO:0000256" key="11">
    <source>
        <dbReference type="RuleBase" id="RU369090"/>
    </source>
</evidence>